<organism evidence="1 2">
    <name type="scientific">Roseovarius nubinhibens (strain ATCC BAA-591 / DSM 15170 / ISM)</name>
    <dbReference type="NCBI Taxonomy" id="89187"/>
    <lineage>
        <taxon>Bacteria</taxon>
        <taxon>Pseudomonadati</taxon>
        <taxon>Pseudomonadota</taxon>
        <taxon>Alphaproteobacteria</taxon>
        <taxon>Rhodobacterales</taxon>
        <taxon>Roseobacteraceae</taxon>
        <taxon>Roseovarius</taxon>
    </lineage>
</organism>
<dbReference type="HOGENOM" id="CLU_2371030_0_0_5"/>
<dbReference type="AlphaFoldDB" id="A3SMN6"/>
<keyword evidence="2" id="KW-1185">Reference proteome</keyword>
<protein>
    <submittedName>
        <fullName evidence="1">Uncharacterized protein</fullName>
    </submittedName>
</protein>
<evidence type="ECO:0000313" key="1">
    <source>
        <dbReference type="EMBL" id="EAP75726.1"/>
    </source>
</evidence>
<name>A3SMN6_ROSNI</name>
<evidence type="ECO:0000313" key="2">
    <source>
        <dbReference type="Proteomes" id="UP000005954"/>
    </source>
</evidence>
<dbReference type="Proteomes" id="UP000005954">
    <property type="component" value="Unassembled WGS sequence"/>
</dbReference>
<comment type="caution">
    <text evidence="1">The sequence shown here is derived from an EMBL/GenBank/DDBJ whole genome shotgun (WGS) entry which is preliminary data.</text>
</comment>
<gene>
    <name evidence="1" type="ORF">ISM_12710</name>
</gene>
<proteinExistence type="predicted"/>
<dbReference type="RefSeq" id="WP_009814551.1">
    <property type="nucleotide sequence ID" value="NZ_CH724156.1"/>
</dbReference>
<sequence length="95" mass="10135">MSKPHTFDTADITAAKTIVSNPSDYAGDAQLRLDAYATLVKARGGVFRAENIPQMMPVETKPDPERSELTRAIERAQPAIRAAAARVRGLGGNAA</sequence>
<reference evidence="1 2" key="1">
    <citation type="submission" date="2005-12" db="EMBL/GenBank/DDBJ databases">
        <authorList>
            <person name="Moran M.A."/>
            <person name="Ferriera S."/>
            <person name="Johnson J."/>
            <person name="Kravitz S."/>
            <person name="Halpern A."/>
            <person name="Remington K."/>
            <person name="Beeson K."/>
            <person name="Tran B."/>
            <person name="Rogers Y.-H."/>
            <person name="Friedman R."/>
            <person name="Venter J.C."/>
        </authorList>
    </citation>
    <scope>NUCLEOTIDE SEQUENCE [LARGE SCALE GENOMIC DNA]</scope>
    <source>
        <strain evidence="2">ATCC BAA-591 / DSM 15170 / ISM</strain>
    </source>
</reference>
<accession>A3SMN6</accession>
<dbReference type="EMBL" id="AALY01000002">
    <property type="protein sequence ID" value="EAP75726.1"/>
    <property type="molecule type" value="Genomic_DNA"/>
</dbReference>